<proteinExistence type="predicted"/>
<dbReference type="InterPro" id="IPR016024">
    <property type="entry name" value="ARM-type_fold"/>
</dbReference>
<dbReference type="PANTHER" id="PTHR12295:SF30">
    <property type="entry name" value="PROTEIN FURRY"/>
    <property type="match status" value="1"/>
</dbReference>
<reference evidence="9" key="1">
    <citation type="journal article" date="2018" name="Algal Res.">
        <title>Characterization of plant carbon substrate utilization by Auxenochlorella protothecoides.</title>
        <authorList>
            <person name="Vogler B.W."/>
            <person name="Starkenburg S.R."/>
            <person name="Sudasinghe N."/>
            <person name="Schambach J.Y."/>
            <person name="Rollin J.A."/>
            <person name="Pattathil S."/>
            <person name="Barry A.N."/>
        </authorList>
    </citation>
    <scope>NUCLEOTIDE SEQUENCE [LARGE SCALE GENOMIC DNA]</scope>
    <source>
        <strain evidence="9">UTEX 25</strain>
    </source>
</reference>
<dbReference type="Pfam" id="PF14228">
    <property type="entry name" value="MOR2-PAG1_mid"/>
    <property type="match status" value="2"/>
</dbReference>
<sequence length="2570" mass="281599">KCLFKEAARRGRTQSSIKSFAAARVPAGTPSGAPDLTQSCSQSQTACSFTCRIVGRSFQSPHACDCGQAVCLELEADNPRDKHATLVLDAGSGAALGHVPREVARLLGPLLAAQLVAVEGCVLEAPASSRASVPVEFQDQGLSHFLAAHAGALQYPRYLVHRQQAVWSSRRQLLEYEAALQAAARLMDALEAGDEAAAEAELEGIWRSLDANRHKQLPSPLKQSFSKQSSLLFLSRFQAGKNERVTGWVHCLMATAGVSLLEKKREYVLAIERLQQLLGGVYCGTRRGDWWIRLSINLEHLGRVGEALEMAEAGLADDWLSHGDRLALQRRVLRLAKPPRRWKRPAWAGSVAPEPREVRIVQRPMASIVGFKSRFMGLSGEPCTVEQLALQHYARDEAGGWTGCHCEGGIWSTFFSLLLWEALFAPVPDDLIERILGEIAAGGVEERLRAVWDAHCGELCAGIRWDRWPLEELLTVAACVGGRGLAVVCRLLAEDHSGWAGGMPDLLLWNPARLKAKLVEVKGPRDRLSEQQRAWAHALTQGGLEVEKLGQALAQQFEKFANVVVGATPDASETAFVDILRWRIGQLTNSPGGRTDALVSKRRMWTEIMFLDAAIQIAGDRGVLAEGQAKEIEILAFDWIINGEKHVDSRFPDLIPLRDRVMTKAAELLGVLSATSLDNITARFLKEVGSRLQADSASFIRQELLNLCNGLRFIRLRAGTSEELRASIAFLEAAHPLKHVASDKKSRVQQSICDMLSCILQPIVDGADAGSFGAGCDQGLIRRWFTVISVLRLDILKWTTKQAKQASAGLPLLTLLTCMETDKQMLANVDGMVDLLQRQLKDKKNAGVAALCICRCVCAYVLRFAGRWDGATVSKWVARATSLVLQNFSKGGLPGPEMQELVRMLCVNITKRLPEHGSALITDLLQYDGVNMNWEACMSGVSAILTLLAEVPARLAGANDPVHLPATAGELERLGGTAWLPENYDLDRLLPLIEQGYNCLDALSMGPALSALSVSLSKVIQQAHNLHGHSRFSTTNRSFGDVPGRERVGALPVFVAALQCLPFVVPSHWADGRLWEDLPAYAIHGDPAMRKVAVLVLHRCLTGLPSKRDQLVSSMASFCVRLPDDLPEAVEEVLGLLLALMRSWLQAAAGERGATAGLTSLKAVRGLALQLARLTKDLHGLSTAAAESEVYGGGGSVRPARSARRQVYVHDIFQEQGPAVVRECYWDIGRWSDIWRLWRPLPPGPLTLERCMRISQSNEARLLGCLGRAVDIFRWARIMCEIFKEAWARVQDVAQLAQIEIAIKLQALTVLDSAGRQSLPQEGRYAPTAVYCLALAAGPASVPDPPRETVFSKRDYVRLMVTSVRAGLDFHQSIAAMALGNVHPTCQSLVVQECMLLTEDYLVDRQMQRSISVSVPGMGRAHKLRRDDVRLTHAHIYRVLCANLPPMILQTNQMLRGKLVQFVAETARHINTLPELSPELQQLRHCLCTVARQCAMQLADALPQDFTADTRRTLFDMFSNYCEEGTPGQFRSELRRGVLLAKSKIKDPDLARQMEVDIQGASDNLEFSAYLGMATMLRGALFNADIRNPHGRILTWIDRMLAKPQTLQPGAQGRHCWGPDTHWVGCAALRNLLTSNPELAAVYVNRSYSKELAVLAEVYGTMSGVLPLQRHILVSLVLHKVADADPGIRSAARSLLGIMRQHASVGEGKPAHEVEAPEESPDALVVVGALTVSQKAYQMSLSAQLAEQYTSIGEALAIEVLKRQLTNDTDSEALLCLCPWLARITLSTQWQGEWAEAFLNLLFETTTKRSSRHGYQIQQLWSTIAENRRNVVPVLEFLLNKSLQENHQKAELTTFRTGKQAALFLARIAPRQTIEHLTYELEKQIEEEHPSLDARTPSTPQTPKARLGPGGILEYQSTISSQKSEAMDQYLWRKSGRSEASSTSFAGESGVGRHTSLDEKKAGSENSRVYLTRAEVALILLSEVAIEQDEEFRPHLHVLLHAATLNSDSSSLLVRREAARLLVFLLYSLALKHLGPGADRRSGEYATLSSLIEALQAKDGEPLWQRERPTLVNPFIPSAAMVASFVNKVVRCFHFDTDLRERWWGEALKWACAAHSRHLASRSHQIFCALRPTLSSLSCNAMLAALQKCMINADLQKLDTAVEVLCTLKELLSNIEPAKFLLYPQLLLAAVSLLNSSVVKIGELTMAVLLEALQNLDLSDSFIRGSLLALSACSRPQEPVQAREPVQAGTRGQLARWELGENLFHDLGEADEACQLVCLQQLIIKGLFQPNTEIVALKVLGALAAQVAAEEESAAPLASAGECVSSTHLCDSSICSPVGDTLSAVLGDTLLGLVLTIAATLPSLHVHIAAGTHTADISCFVESLALACEAVGWPEVACAYMAVAQALQDPTSRDMSWAPALVRIVALRAFPAHGRWVLQRFVETVERGSEEYQAAGLLILRALFEVEELDLGSSFGEADQARFAGVLSPFICTSLGCWALHVMKAAVNKGARAAPAQQQDQDGLGVVLGWPHSIDELGTSNKLCSQSLERFVTACAGMDRNAMQVLPFIK</sequence>
<dbReference type="InterPro" id="IPR014905">
    <property type="entry name" value="HIRAN"/>
</dbReference>
<protein>
    <submittedName>
        <fullName evidence="8">Uncharacterized protein</fullName>
    </submittedName>
</protein>
<dbReference type="SMART" id="SM00990">
    <property type="entry name" value="VRR_NUC"/>
    <property type="match status" value="1"/>
</dbReference>
<keyword evidence="3" id="KW-0479">Metal-binding</keyword>
<dbReference type="GO" id="GO:0008270">
    <property type="term" value="F:zinc ion binding"/>
    <property type="evidence" value="ECO:0007669"/>
    <property type="project" value="InterPro"/>
</dbReference>
<evidence type="ECO:0000256" key="1">
    <source>
        <dbReference type="ARBA" id="ARBA00001946"/>
    </source>
</evidence>
<keyword evidence="4" id="KW-0378">Hydrolase</keyword>
<evidence type="ECO:0000256" key="3">
    <source>
        <dbReference type="ARBA" id="ARBA00022723"/>
    </source>
</evidence>
<dbReference type="GO" id="GO:0004518">
    <property type="term" value="F:nuclease activity"/>
    <property type="evidence" value="ECO:0007669"/>
    <property type="project" value="UniProtKB-KW"/>
</dbReference>
<dbReference type="GO" id="GO:0003676">
    <property type="term" value="F:nucleic acid binding"/>
    <property type="evidence" value="ECO:0007669"/>
    <property type="project" value="InterPro"/>
</dbReference>
<evidence type="ECO:0000313" key="8">
    <source>
        <dbReference type="EMBL" id="RMZ53415.1"/>
    </source>
</evidence>
<dbReference type="InterPro" id="IPR014883">
    <property type="entry name" value="VRR_NUC"/>
</dbReference>
<dbReference type="Pfam" id="PF21170">
    <property type="entry name" value="FAN1_TPR"/>
    <property type="match status" value="1"/>
</dbReference>
<dbReference type="SUPFAM" id="SSF48371">
    <property type="entry name" value="ARM repeat"/>
    <property type="match status" value="2"/>
</dbReference>
<evidence type="ECO:0000259" key="7">
    <source>
        <dbReference type="SMART" id="SM00990"/>
    </source>
</evidence>
<dbReference type="GO" id="GO:0000902">
    <property type="term" value="P:cell morphogenesis"/>
    <property type="evidence" value="ECO:0007669"/>
    <property type="project" value="InterPro"/>
</dbReference>
<dbReference type="GO" id="GO:0016818">
    <property type="term" value="F:hydrolase activity, acting on acid anhydrides, in phosphorus-containing anhydrides"/>
    <property type="evidence" value="ECO:0007669"/>
    <property type="project" value="InterPro"/>
</dbReference>
<dbReference type="Pfam" id="PF14222">
    <property type="entry name" value="MOR2-PAG1_N"/>
    <property type="match status" value="1"/>
</dbReference>
<dbReference type="SMART" id="SM00910">
    <property type="entry name" value="HIRAN"/>
    <property type="match status" value="1"/>
</dbReference>
<dbReference type="EMBL" id="QOKY01000198">
    <property type="protein sequence ID" value="RMZ53415.1"/>
    <property type="molecule type" value="Genomic_DNA"/>
</dbReference>
<dbReference type="InterPro" id="IPR025614">
    <property type="entry name" value="Cell_morpho_N"/>
</dbReference>
<dbReference type="Pfam" id="PF08797">
    <property type="entry name" value="HIRAN"/>
    <property type="match status" value="1"/>
</dbReference>
<dbReference type="InterPro" id="IPR029473">
    <property type="entry name" value="MOR2-PAG1_mid"/>
</dbReference>
<keyword evidence="2" id="KW-0540">Nuclease</keyword>
<dbReference type="InterPro" id="IPR049132">
    <property type="entry name" value="FAN1-like_euk"/>
</dbReference>
<evidence type="ECO:0000256" key="5">
    <source>
        <dbReference type="SAM" id="MobiDB-lite"/>
    </source>
</evidence>
<evidence type="ECO:0000256" key="2">
    <source>
        <dbReference type="ARBA" id="ARBA00022722"/>
    </source>
</evidence>
<feature type="non-terminal residue" evidence="8">
    <location>
        <position position="1"/>
    </location>
</feature>
<feature type="domain" description="HIRAN" evidence="6">
    <location>
        <begin position="48"/>
        <end position="141"/>
    </location>
</feature>
<dbReference type="InterPro" id="IPR039867">
    <property type="entry name" value="Furry/Tao3/Mor2"/>
</dbReference>
<feature type="region of interest" description="Disordered" evidence="5">
    <location>
        <begin position="1940"/>
        <end position="1964"/>
    </location>
</feature>
<evidence type="ECO:0000256" key="4">
    <source>
        <dbReference type="ARBA" id="ARBA00022801"/>
    </source>
</evidence>
<dbReference type="CDD" id="cd22326">
    <property type="entry name" value="FAN1-like"/>
    <property type="match status" value="1"/>
</dbReference>
<evidence type="ECO:0000259" key="6">
    <source>
        <dbReference type="SMART" id="SM00910"/>
    </source>
</evidence>
<dbReference type="GO" id="GO:0005938">
    <property type="term" value="C:cell cortex"/>
    <property type="evidence" value="ECO:0007669"/>
    <property type="project" value="TreeGrafter"/>
</dbReference>
<dbReference type="Proteomes" id="UP000279271">
    <property type="component" value="Unassembled WGS sequence"/>
</dbReference>
<organism evidence="8 9">
    <name type="scientific">Auxenochlorella protothecoides</name>
    <name type="common">Green microalga</name>
    <name type="synonym">Chlorella protothecoides</name>
    <dbReference type="NCBI Taxonomy" id="3075"/>
    <lineage>
        <taxon>Eukaryota</taxon>
        <taxon>Viridiplantae</taxon>
        <taxon>Chlorophyta</taxon>
        <taxon>core chlorophytes</taxon>
        <taxon>Trebouxiophyceae</taxon>
        <taxon>Chlorellales</taxon>
        <taxon>Chlorellaceae</taxon>
        <taxon>Auxenochlorella</taxon>
    </lineage>
</organism>
<comment type="cofactor">
    <cofactor evidence="1">
        <name>Mg(2+)</name>
        <dbReference type="ChEBI" id="CHEBI:18420"/>
    </cofactor>
</comment>
<dbReference type="GO" id="GO:0016788">
    <property type="term" value="F:hydrolase activity, acting on ester bonds"/>
    <property type="evidence" value="ECO:0007669"/>
    <property type="project" value="InterPro"/>
</dbReference>
<gene>
    <name evidence="8" type="ORF">APUTEX25_004903</name>
</gene>
<dbReference type="PANTHER" id="PTHR12295">
    <property type="entry name" value="FURRY-RELATED"/>
    <property type="match status" value="1"/>
</dbReference>
<dbReference type="Pfam" id="PF08774">
    <property type="entry name" value="VRR_NUC"/>
    <property type="match status" value="1"/>
</dbReference>
<comment type="caution">
    <text evidence="8">The sequence shown here is derived from an EMBL/GenBank/DDBJ whole genome shotgun (WGS) entry which is preliminary data.</text>
</comment>
<name>A0A3M7KUM0_AUXPR</name>
<dbReference type="GO" id="GO:0030427">
    <property type="term" value="C:site of polarized growth"/>
    <property type="evidence" value="ECO:0007669"/>
    <property type="project" value="TreeGrafter"/>
</dbReference>
<feature type="domain" description="VRR-NUC" evidence="7">
    <location>
        <begin position="439"/>
        <end position="553"/>
    </location>
</feature>
<evidence type="ECO:0000313" key="9">
    <source>
        <dbReference type="Proteomes" id="UP000279271"/>
    </source>
</evidence>
<dbReference type="Gene3D" id="3.30.70.2330">
    <property type="match status" value="1"/>
</dbReference>
<feature type="region of interest" description="Disordered" evidence="5">
    <location>
        <begin position="1888"/>
        <end position="1911"/>
    </location>
</feature>
<accession>A0A3M7KUM0</accession>
<dbReference type="InterPro" id="IPR049126">
    <property type="entry name" value="FAN1-like_TPR"/>
</dbReference>